<feature type="region of interest" description="Disordered" evidence="2">
    <location>
        <begin position="309"/>
        <end position="337"/>
    </location>
</feature>
<name>A0A5N6KXV2_9ROSI</name>
<evidence type="ECO:0000313" key="4">
    <source>
        <dbReference type="Proteomes" id="UP000327013"/>
    </source>
</evidence>
<dbReference type="InterPro" id="IPR003750">
    <property type="entry name" value="Put_MeTrfase-C9orf114-like"/>
</dbReference>
<dbReference type="InterPro" id="IPR029028">
    <property type="entry name" value="Alpha/beta_knot_MTases"/>
</dbReference>
<keyword evidence="4" id="KW-1185">Reference proteome</keyword>
<dbReference type="InterPro" id="IPR012340">
    <property type="entry name" value="NA-bd_OB-fold"/>
</dbReference>
<dbReference type="Proteomes" id="UP000327013">
    <property type="component" value="Unassembled WGS sequence"/>
</dbReference>
<dbReference type="PANTHER" id="PTHR12150">
    <property type="entry name" value="CLASS IV SAM-BINDING METHYLTRANSFERASE-RELATED"/>
    <property type="match status" value="1"/>
</dbReference>
<feature type="compositionally biased region" description="Basic residues" evidence="2">
    <location>
        <begin position="1"/>
        <end position="11"/>
    </location>
</feature>
<comment type="caution">
    <text evidence="3">The sequence shown here is derived from an EMBL/GenBank/DDBJ whole genome shotgun (WGS) entry which is preliminary data.</text>
</comment>
<protein>
    <recommendedName>
        <fullName evidence="5">DUF171-domain-containing protein</fullName>
    </recommendedName>
</protein>
<gene>
    <name evidence="3" type="ORF">FH972_024242</name>
</gene>
<dbReference type="Gene3D" id="3.40.1280.10">
    <property type="match status" value="2"/>
</dbReference>
<comment type="similarity">
    <text evidence="1">Belongs to the class IV-like SAM-binding methyltransferase superfamily.</text>
</comment>
<sequence>MAPESKKRKRDHGNGASAVDTSKPTAVFTPGKGRPYTVSVALPSSIIAKSVPSASSKDERLTNISAQTHEQKTALAGTLARAFAVFCVDEVVIFADGPSSPASSTARHNNPHAADDAASGYTAFSDPAHFLEHLLSYLETPPHLRRVLFPHHPNLRTAGSLQSVDMPHHLKVEEWCAYREGVASAPFSEANGGSGKKAKKEKKGEEYTTVNTGLPNPVVVPGAIPPHARVTVKFDDSEPPTSTASPLRATAVAPSVPREEAGYYWGYTVRQAASLSGVFTEAPWQGGYDFCVGTSERGVTLAAFMEEQRVASAPSESDSSSDSSSNSDSSSESDADEVKKAPQWRHLLLTFGGVAGLENALTHDQILQTKGIEDPKDLFDAYVNLVPQQGSRTIRTEEAVWCGLMGLRGWVLQNDV</sequence>
<dbReference type="EMBL" id="VIBQ01000016">
    <property type="protein sequence ID" value="KAB8356665.1"/>
    <property type="molecule type" value="Genomic_DNA"/>
</dbReference>
<feature type="compositionally biased region" description="Low complexity" evidence="2">
    <location>
        <begin position="311"/>
        <end position="332"/>
    </location>
</feature>
<dbReference type="SUPFAM" id="SSF75217">
    <property type="entry name" value="alpha/beta knot"/>
    <property type="match status" value="1"/>
</dbReference>
<reference evidence="3 4" key="1">
    <citation type="submission" date="2019-06" db="EMBL/GenBank/DDBJ databases">
        <title>A chromosomal-level reference genome of Carpinus fangiana (Coryloideae, Betulaceae).</title>
        <authorList>
            <person name="Yang X."/>
            <person name="Wang Z."/>
            <person name="Zhang L."/>
            <person name="Hao G."/>
            <person name="Liu J."/>
            <person name="Yang Y."/>
        </authorList>
    </citation>
    <scope>NUCLEOTIDE SEQUENCE [LARGE SCALE GENOMIC DNA]</scope>
    <source>
        <strain evidence="3">Cfa_2016G</strain>
        <tissue evidence="3">Leaf</tissue>
    </source>
</reference>
<evidence type="ECO:0000313" key="3">
    <source>
        <dbReference type="EMBL" id="KAB8356665.1"/>
    </source>
</evidence>
<dbReference type="SUPFAM" id="SSF50249">
    <property type="entry name" value="Nucleic acid-binding proteins"/>
    <property type="match status" value="1"/>
</dbReference>
<feature type="region of interest" description="Disordered" evidence="2">
    <location>
        <begin position="1"/>
        <end position="33"/>
    </location>
</feature>
<organism evidence="3 4">
    <name type="scientific">Carpinus fangiana</name>
    <dbReference type="NCBI Taxonomy" id="176857"/>
    <lineage>
        <taxon>Eukaryota</taxon>
        <taxon>Viridiplantae</taxon>
        <taxon>Streptophyta</taxon>
        <taxon>Embryophyta</taxon>
        <taxon>Tracheophyta</taxon>
        <taxon>Spermatophyta</taxon>
        <taxon>Magnoliopsida</taxon>
        <taxon>eudicotyledons</taxon>
        <taxon>Gunneridae</taxon>
        <taxon>Pentapetalae</taxon>
        <taxon>rosids</taxon>
        <taxon>fabids</taxon>
        <taxon>Fagales</taxon>
        <taxon>Betulaceae</taxon>
        <taxon>Carpinus</taxon>
    </lineage>
</organism>
<dbReference type="PANTHER" id="PTHR12150:SF13">
    <property type="entry name" value="METHYLTRANSFERASE C9ORF114-RELATED"/>
    <property type="match status" value="1"/>
</dbReference>
<proteinExistence type="inferred from homology"/>
<dbReference type="Pfam" id="PF02598">
    <property type="entry name" value="Methyltrn_RNA_3"/>
    <property type="match status" value="1"/>
</dbReference>
<accession>A0A5N6KXV2</accession>
<evidence type="ECO:0000256" key="2">
    <source>
        <dbReference type="SAM" id="MobiDB-lite"/>
    </source>
</evidence>
<dbReference type="AlphaFoldDB" id="A0A5N6KXV2"/>
<evidence type="ECO:0000256" key="1">
    <source>
        <dbReference type="ARBA" id="ARBA00009841"/>
    </source>
</evidence>
<dbReference type="InterPro" id="IPR029026">
    <property type="entry name" value="tRNA_m1G_MTases_N"/>
</dbReference>
<dbReference type="OrthoDB" id="361029at2759"/>
<evidence type="ECO:0008006" key="5">
    <source>
        <dbReference type="Google" id="ProtNLM"/>
    </source>
</evidence>
<dbReference type="CDD" id="cd18086">
    <property type="entry name" value="HsC9orf114-like"/>
    <property type="match status" value="1"/>
</dbReference>